<dbReference type="GO" id="GO:0046464">
    <property type="term" value="P:acylglycerol catabolic process"/>
    <property type="evidence" value="ECO:0007669"/>
    <property type="project" value="TreeGrafter"/>
</dbReference>
<keyword evidence="4" id="KW-1185">Reference proteome</keyword>
<dbReference type="SUPFAM" id="SSF53474">
    <property type="entry name" value="alpha/beta-Hydrolases"/>
    <property type="match status" value="1"/>
</dbReference>
<dbReference type="PRINTS" id="PR00111">
    <property type="entry name" value="ABHYDROLASE"/>
</dbReference>
<dbReference type="GO" id="GO:0016020">
    <property type="term" value="C:membrane"/>
    <property type="evidence" value="ECO:0007669"/>
    <property type="project" value="TreeGrafter"/>
</dbReference>
<dbReference type="InterPro" id="IPR000073">
    <property type="entry name" value="AB_hydrolase_1"/>
</dbReference>
<dbReference type="InterPro" id="IPR050266">
    <property type="entry name" value="AB_hydrolase_sf"/>
</dbReference>
<dbReference type="OrthoDB" id="9773293at2"/>
<evidence type="ECO:0000313" key="4">
    <source>
        <dbReference type="Proteomes" id="UP000288058"/>
    </source>
</evidence>
<sequence length="332" mass="38195">MCNRIYTLLTVFLFGLTASALADDHAPKYDARLSDYAYPFEVQTFEFDSQRQKLEMAYMHLPAQDGQPTVLLLHGKNFAADYWKETANYLHEKGYGVVMPDQIGFGKSSKPEHYQFSFEALANNTKALLKSEGIEQVIVMGHSMGGMLATRYALNHSSSVEKLVLVNPVGLEDYLRYVEYKDPAFFYENEQGKTIDKVRAYQKKNYYDGKWSEDYEALTEIHAGWINGDDWDLVAWNNALTYDMIFTGNVSNEFDQLTVPTHLILGTRDTTGPGRGWKKEGMDYQLGRYDQLGEIVLEQIPDGYLYELEGIGHMPQFEAFDRYREQLDKIFE</sequence>
<reference evidence="4" key="1">
    <citation type="journal article" date="2018" name="Front. Microbiol.">
        <title>Genome-Based Analysis Reveals the Taxonomy and Diversity of the Family Idiomarinaceae.</title>
        <authorList>
            <person name="Liu Y."/>
            <person name="Lai Q."/>
            <person name="Shao Z."/>
        </authorList>
    </citation>
    <scope>NUCLEOTIDE SEQUENCE [LARGE SCALE GENOMIC DNA]</scope>
    <source>
        <strain evidence="4">R22</strain>
    </source>
</reference>
<dbReference type="RefSeq" id="WP_126780156.1">
    <property type="nucleotide sequence ID" value="NZ_PIQC01000001.1"/>
</dbReference>
<dbReference type="InterPro" id="IPR029058">
    <property type="entry name" value="AB_hydrolase_fold"/>
</dbReference>
<dbReference type="Gene3D" id="3.40.50.1820">
    <property type="entry name" value="alpha/beta hydrolase"/>
    <property type="match status" value="1"/>
</dbReference>
<dbReference type="EMBL" id="PIQC01000001">
    <property type="protein sequence ID" value="RUO73443.1"/>
    <property type="molecule type" value="Genomic_DNA"/>
</dbReference>
<protein>
    <submittedName>
        <fullName evidence="3">Alpha/beta hydrolase</fullName>
    </submittedName>
</protein>
<keyword evidence="3" id="KW-0378">Hydrolase</keyword>
<dbReference type="Proteomes" id="UP000288058">
    <property type="component" value="Unassembled WGS sequence"/>
</dbReference>
<proteinExistence type="predicted"/>
<name>A0A432Z6H8_9GAMM</name>
<evidence type="ECO:0000313" key="3">
    <source>
        <dbReference type="EMBL" id="RUO73443.1"/>
    </source>
</evidence>
<organism evidence="3 4">
    <name type="scientific">Idiomarina ramblicola</name>
    <dbReference type="NCBI Taxonomy" id="263724"/>
    <lineage>
        <taxon>Bacteria</taxon>
        <taxon>Pseudomonadati</taxon>
        <taxon>Pseudomonadota</taxon>
        <taxon>Gammaproteobacteria</taxon>
        <taxon>Alteromonadales</taxon>
        <taxon>Idiomarinaceae</taxon>
        <taxon>Idiomarina</taxon>
    </lineage>
</organism>
<feature type="signal peptide" evidence="1">
    <location>
        <begin position="1"/>
        <end position="22"/>
    </location>
</feature>
<evidence type="ECO:0000259" key="2">
    <source>
        <dbReference type="Pfam" id="PF00561"/>
    </source>
</evidence>
<keyword evidence="1" id="KW-0732">Signal</keyword>
<feature type="chain" id="PRO_5019194530" evidence="1">
    <location>
        <begin position="23"/>
        <end position="332"/>
    </location>
</feature>
<gene>
    <name evidence="3" type="ORF">CWI78_03160</name>
</gene>
<dbReference type="Pfam" id="PF00561">
    <property type="entry name" value="Abhydrolase_1"/>
    <property type="match status" value="1"/>
</dbReference>
<comment type="caution">
    <text evidence="3">The sequence shown here is derived from an EMBL/GenBank/DDBJ whole genome shotgun (WGS) entry which is preliminary data.</text>
</comment>
<feature type="domain" description="AB hydrolase-1" evidence="2">
    <location>
        <begin position="68"/>
        <end position="187"/>
    </location>
</feature>
<dbReference type="PANTHER" id="PTHR43798">
    <property type="entry name" value="MONOACYLGLYCEROL LIPASE"/>
    <property type="match status" value="1"/>
</dbReference>
<dbReference type="PANTHER" id="PTHR43798:SF33">
    <property type="entry name" value="HYDROLASE, PUTATIVE (AFU_ORTHOLOGUE AFUA_2G14860)-RELATED"/>
    <property type="match status" value="1"/>
</dbReference>
<accession>A0A432Z6H8</accession>
<dbReference type="GO" id="GO:0047372">
    <property type="term" value="F:monoacylglycerol lipase activity"/>
    <property type="evidence" value="ECO:0007669"/>
    <property type="project" value="TreeGrafter"/>
</dbReference>
<evidence type="ECO:0000256" key="1">
    <source>
        <dbReference type="SAM" id="SignalP"/>
    </source>
</evidence>
<dbReference type="AlphaFoldDB" id="A0A432Z6H8"/>